<dbReference type="InterPro" id="IPR027473">
    <property type="entry name" value="L-asparaginase_C"/>
</dbReference>
<evidence type="ECO:0000256" key="7">
    <source>
        <dbReference type="PROSITE-ProRule" id="PRU10100"/>
    </source>
</evidence>
<dbReference type="InterPro" id="IPR006034">
    <property type="entry name" value="Asparaginase/glutaminase-like"/>
</dbReference>
<dbReference type="CDD" id="cd08963">
    <property type="entry name" value="L-asparaginase_I"/>
    <property type="match status" value="1"/>
</dbReference>
<comment type="similarity">
    <text evidence="1">Belongs to the asparaginase 1 family.</text>
</comment>
<feature type="active site" evidence="6">
    <location>
        <position position="22"/>
    </location>
</feature>
<dbReference type="NCBIfam" id="TIGR00519">
    <property type="entry name" value="asnASE_I"/>
    <property type="match status" value="1"/>
</dbReference>
<dbReference type="GO" id="GO:0004067">
    <property type="term" value="F:asparaginase activity"/>
    <property type="evidence" value="ECO:0007669"/>
    <property type="project" value="UniProtKB-UniRule"/>
</dbReference>
<organism evidence="10 11">
    <name type="scientific">Parabacteroides gordonii MS-1 = DSM 23371</name>
    <dbReference type="NCBI Taxonomy" id="1203610"/>
    <lineage>
        <taxon>Bacteria</taxon>
        <taxon>Pseudomonadati</taxon>
        <taxon>Bacteroidota</taxon>
        <taxon>Bacteroidia</taxon>
        <taxon>Bacteroidales</taxon>
        <taxon>Tannerellaceae</taxon>
        <taxon>Parabacteroides</taxon>
    </lineage>
</organism>
<dbReference type="PIRSF" id="PIRSF500176">
    <property type="entry name" value="L_ASNase"/>
    <property type="match status" value="1"/>
</dbReference>
<dbReference type="FunFam" id="3.40.50.40:FF:000001">
    <property type="entry name" value="L-asparaginase 1"/>
    <property type="match status" value="1"/>
</dbReference>
<dbReference type="PRINTS" id="PR00139">
    <property type="entry name" value="ASNGLNASE"/>
</dbReference>
<dbReference type="SUPFAM" id="SSF53774">
    <property type="entry name" value="Glutaminase/Asparaginase"/>
    <property type="match status" value="1"/>
</dbReference>
<keyword evidence="3" id="KW-0378">Hydrolase</keyword>
<evidence type="ECO:0000256" key="6">
    <source>
        <dbReference type="PROSITE-ProRule" id="PRU10099"/>
    </source>
</evidence>
<evidence type="ECO:0000313" key="10">
    <source>
        <dbReference type="EMBL" id="KKB45399.1"/>
    </source>
</evidence>
<dbReference type="HOGENOM" id="CLU_019134_2_2_10"/>
<dbReference type="Proteomes" id="UP000033035">
    <property type="component" value="Unassembled WGS sequence"/>
</dbReference>
<dbReference type="Pfam" id="PF17763">
    <property type="entry name" value="Asparaginase_C"/>
    <property type="match status" value="1"/>
</dbReference>
<feature type="binding site" evidence="5">
    <location>
        <begin position="98"/>
        <end position="99"/>
    </location>
    <ligand>
        <name>substrate</name>
    </ligand>
</feature>
<dbReference type="InterPro" id="IPR006033">
    <property type="entry name" value="AsnA_fam"/>
</dbReference>
<protein>
    <recommendedName>
        <fullName evidence="2">asparaginase</fullName>
        <ecNumber evidence="2">3.5.1.1</ecNumber>
    </recommendedName>
</protein>
<dbReference type="Gene3D" id="3.40.50.1170">
    <property type="entry name" value="L-asparaginase, N-terminal domain"/>
    <property type="match status" value="1"/>
</dbReference>
<dbReference type="InterPro" id="IPR041725">
    <property type="entry name" value="L-asparaginase_I"/>
</dbReference>
<dbReference type="PATRIC" id="fig|1203610.3.peg.5530"/>
<feature type="domain" description="Asparaginase/glutaminase C-terminal" evidence="9">
    <location>
        <begin position="224"/>
        <end position="340"/>
    </location>
</feature>
<reference evidence="10 11" key="1">
    <citation type="submission" date="2013-04" db="EMBL/GenBank/DDBJ databases">
        <title>The Genome Sequence of Parabacteroides gordonii DSM 23371.</title>
        <authorList>
            <consortium name="The Broad Institute Genomics Platform"/>
            <person name="Earl A."/>
            <person name="Ward D."/>
            <person name="Feldgarden M."/>
            <person name="Gevers D."/>
            <person name="Martens E."/>
            <person name="Sakamoto M."/>
            <person name="Benno Y."/>
            <person name="Suzuki N."/>
            <person name="Matsunaga N."/>
            <person name="Koshihara K."/>
            <person name="Seki M."/>
            <person name="Komiya H."/>
            <person name="Walker B."/>
            <person name="Young S."/>
            <person name="Zeng Q."/>
            <person name="Gargeya S."/>
            <person name="Fitzgerald M."/>
            <person name="Haas B."/>
            <person name="Abouelleil A."/>
            <person name="Allen A.W."/>
            <person name="Alvarado L."/>
            <person name="Arachchi H.M."/>
            <person name="Berlin A.M."/>
            <person name="Chapman S.B."/>
            <person name="Gainer-Dewar J."/>
            <person name="Goldberg J."/>
            <person name="Griggs A."/>
            <person name="Gujja S."/>
            <person name="Hansen M."/>
            <person name="Howarth C."/>
            <person name="Imamovic A."/>
            <person name="Ireland A."/>
            <person name="Larimer J."/>
            <person name="McCowan C."/>
            <person name="Murphy C."/>
            <person name="Pearson M."/>
            <person name="Poon T.W."/>
            <person name="Priest M."/>
            <person name="Roberts A."/>
            <person name="Saif S."/>
            <person name="Shea T."/>
            <person name="Sisk P."/>
            <person name="Sykes S."/>
            <person name="Wortman J."/>
            <person name="Nusbaum C."/>
            <person name="Birren B."/>
        </authorList>
    </citation>
    <scope>NUCLEOTIDE SEQUENCE [LARGE SCALE GENOMIC DNA]</scope>
    <source>
        <strain evidence="10 11">MS-1</strain>
    </source>
</reference>
<dbReference type="PANTHER" id="PTHR11707:SF28">
    <property type="entry name" value="60 KDA LYSOPHOSPHOLIPASE"/>
    <property type="match status" value="1"/>
</dbReference>
<accession>A0A0F5IIK1</accession>
<dbReference type="FunFam" id="3.40.50.1170:FF:000004">
    <property type="entry name" value="L-asparaginase, type I"/>
    <property type="match status" value="1"/>
</dbReference>
<feature type="active site" description="O-isoaspartyl threonine intermediate" evidence="4">
    <location>
        <position position="22"/>
    </location>
</feature>
<evidence type="ECO:0000259" key="9">
    <source>
        <dbReference type="Pfam" id="PF17763"/>
    </source>
</evidence>
<evidence type="ECO:0000256" key="1">
    <source>
        <dbReference type="ARBA" id="ARBA00010518"/>
    </source>
</evidence>
<dbReference type="Gene3D" id="3.40.50.40">
    <property type="match status" value="1"/>
</dbReference>
<dbReference type="PROSITE" id="PS00917">
    <property type="entry name" value="ASN_GLN_ASE_2"/>
    <property type="match status" value="1"/>
</dbReference>
<dbReference type="GO" id="GO:0009066">
    <property type="term" value="P:aspartate family amino acid metabolic process"/>
    <property type="evidence" value="ECO:0007669"/>
    <property type="project" value="UniProtKB-ARBA"/>
</dbReference>
<feature type="binding site" evidence="5">
    <location>
        <position position="67"/>
    </location>
    <ligand>
        <name>substrate</name>
    </ligand>
</feature>
<proteinExistence type="inferred from homology"/>
<feature type="domain" description="L-asparaginase N-terminal" evidence="8">
    <location>
        <begin position="14"/>
        <end position="202"/>
    </location>
</feature>
<evidence type="ECO:0000256" key="3">
    <source>
        <dbReference type="ARBA" id="ARBA00022801"/>
    </source>
</evidence>
<dbReference type="InterPro" id="IPR040919">
    <property type="entry name" value="Asparaginase_C"/>
</dbReference>
<sequence>MTVNMNDQKDKASILLIYTGGTIGMIENPETGVLESFNFQHLRDNMPELKKLGYSVSTIQFDPAMDSSEMGPESWMKIVKIIADNYAQFDGFVILHGTDTMSFTASALSFMLENLSKPVIFTGSQLPIGMLRTDGKENLITAIEIAAAKENGVPVVPEVCIFFENDLLRGNRTSKINADNFNAFRSYNYPALAHAGIYIKYDTGQVYHPVSRKPLKPHYLLDRNIAILKLFPGISPQVVESILNIPDLKGVVMETFGSGNAPSYDWFLTMLRDAVDRGIVIVNVTQCCAGSVEMHRYETGHKLLEAGVISGFDSTTESAVTKLMFLFGHGLSPEEVKDHMNCSLIGEVTIPDAFRS</sequence>
<feature type="active site" evidence="7">
    <location>
        <position position="98"/>
    </location>
</feature>
<evidence type="ECO:0000256" key="4">
    <source>
        <dbReference type="PIRSR" id="PIRSR001220-1"/>
    </source>
</evidence>
<dbReference type="PROSITE" id="PS51732">
    <property type="entry name" value="ASN_GLN_ASE_3"/>
    <property type="match status" value="1"/>
</dbReference>
<dbReference type="EMBL" id="AQHW01000033">
    <property type="protein sequence ID" value="KKB45399.1"/>
    <property type="molecule type" value="Genomic_DNA"/>
</dbReference>
<dbReference type="InterPro" id="IPR027474">
    <property type="entry name" value="L-asparaginase_N"/>
</dbReference>
<dbReference type="STRING" id="1203610.HMPREF1536_05414"/>
<dbReference type="PIRSF" id="PIRSF001220">
    <property type="entry name" value="L-ASNase_gatD"/>
    <property type="match status" value="1"/>
</dbReference>
<dbReference type="SFLD" id="SFLDS00057">
    <property type="entry name" value="Glutaminase/Asparaginase"/>
    <property type="match status" value="1"/>
</dbReference>
<dbReference type="PANTHER" id="PTHR11707">
    <property type="entry name" value="L-ASPARAGINASE"/>
    <property type="match status" value="1"/>
</dbReference>
<gene>
    <name evidence="10" type="ORF">HMPREF1536_05414</name>
</gene>
<evidence type="ECO:0000313" key="11">
    <source>
        <dbReference type="Proteomes" id="UP000033035"/>
    </source>
</evidence>
<dbReference type="InterPro" id="IPR020827">
    <property type="entry name" value="Asparaginase/glutaminase_AS1"/>
</dbReference>
<comment type="caution">
    <text evidence="10">The sequence shown here is derived from an EMBL/GenBank/DDBJ whole genome shotgun (WGS) entry which is preliminary data.</text>
</comment>
<name>A0A0F5IIK1_9BACT</name>
<dbReference type="InterPro" id="IPR037152">
    <property type="entry name" value="L-asparaginase_N_sf"/>
</dbReference>
<dbReference type="Pfam" id="PF00710">
    <property type="entry name" value="Asparaginase"/>
    <property type="match status" value="1"/>
</dbReference>
<dbReference type="InterPro" id="IPR027475">
    <property type="entry name" value="Asparaginase/glutaminase_AS2"/>
</dbReference>
<dbReference type="InterPro" id="IPR036152">
    <property type="entry name" value="Asp/glu_Ase-like_sf"/>
</dbReference>
<keyword evidence="11" id="KW-1185">Reference proteome</keyword>
<dbReference type="AlphaFoldDB" id="A0A0F5IIK1"/>
<evidence type="ECO:0000256" key="5">
    <source>
        <dbReference type="PIRSR" id="PIRSR001220-2"/>
    </source>
</evidence>
<dbReference type="EC" id="3.5.1.1" evidence="2"/>
<dbReference type="PROSITE" id="PS00144">
    <property type="entry name" value="ASN_GLN_ASE_1"/>
    <property type="match status" value="1"/>
</dbReference>
<evidence type="ECO:0000259" key="8">
    <source>
        <dbReference type="Pfam" id="PF00710"/>
    </source>
</evidence>
<evidence type="ECO:0000256" key="2">
    <source>
        <dbReference type="ARBA" id="ARBA00012920"/>
    </source>
</evidence>
<dbReference type="SMART" id="SM00870">
    <property type="entry name" value="Asparaginase"/>
    <property type="match status" value="1"/>
</dbReference>